<dbReference type="EMBL" id="JABJNZ010000014">
    <property type="protein sequence ID" value="MBT4870094.1"/>
    <property type="molecule type" value="Genomic_DNA"/>
</dbReference>
<dbReference type="GO" id="GO:0016491">
    <property type="term" value="F:oxidoreductase activity"/>
    <property type="evidence" value="ECO:0007669"/>
    <property type="project" value="InterPro"/>
</dbReference>
<accession>A0A8T5GD89</accession>
<dbReference type="Gene3D" id="1.20.1260.10">
    <property type="match status" value="1"/>
</dbReference>
<feature type="domain" description="Rubrerythrin diiron-binding" evidence="1">
    <location>
        <begin position="27"/>
        <end position="155"/>
    </location>
</feature>
<comment type="caution">
    <text evidence="2">The sequence shown here is derived from an EMBL/GenBank/DDBJ whole genome shotgun (WGS) entry which is preliminary data.</text>
</comment>
<dbReference type="CDD" id="cd01045">
    <property type="entry name" value="Ferritin_like_AB"/>
    <property type="match status" value="1"/>
</dbReference>
<gene>
    <name evidence="2" type="ORF">HON47_00785</name>
</gene>
<dbReference type="InterPro" id="IPR003251">
    <property type="entry name" value="Rr_diiron-bd_dom"/>
</dbReference>
<dbReference type="GO" id="GO:0046872">
    <property type="term" value="F:metal ion binding"/>
    <property type="evidence" value="ECO:0007669"/>
    <property type="project" value="InterPro"/>
</dbReference>
<dbReference type="InterPro" id="IPR012347">
    <property type="entry name" value="Ferritin-like"/>
</dbReference>
<dbReference type="Proteomes" id="UP000722459">
    <property type="component" value="Unassembled WGS sequence"/>
</dbReference>
<dbReference type="InterPro" id="IPR009078">
    <property type="entry name" value="Ferritin-like_SF"/>
</dbReference>
<proteinExistence type="predicted"/>
<protein>
    <submittedName>
        <fullName evidence="2">Ferritin family protein</fullName>
    </submittedName>
</protein>
<dbReference type="AlphaFoldDB" id="A0A8T5GD89"/>
<evidence type="ECO:0000259" key="1">
    <source>
        <dbReference type="Pfam" id="PF02915"/>
    </source>
</evidence>
<evidence type="ECO:0000313" key="2">
    <source>
        <dbReference type="EMBL" id="MBT4870094.1"/>
    </source>
</evidence>
<evidence type="ECO:0000313" key="3">
    <source>
        <dbReference type="Proteomes" id="UP000722459"/>
    </source>
</evidence>
<name>A0A8T5GD89_9ARCH</name>
<reference evidence="2" key="1">
    <citation type="journal article" date="2021" name="ISME J.">
        <title>Mercury methylation by metabolically versatile and cosmopolitan marine bacteria.</title>
        <authorList>
            <person name="Lin H."/>
            <person name="Ascher D.B."/>
            <person name="Myung Y."/>
            <person name="Lamborg C.H."/>
            <person name="Hallam S.J."/>
            <person name="Gionfriddo C.M."/>
            <person name="Holt K.E."/>
            <person name="Moreau J.W."/>
        </authorList>
    </citation>
    <scope>NUCLEOTIDE SEQUENCE</scope>
    <source>
        <strain evidence="2">SI075_bin30</strain>
    </source>
</reference>
<dbReference type="Pfam" id="PF02915">
    <property type="entry name" value="Rubrerythrin"/>
    <property type="match status" value="1"/>
</dbReference>
<sequence>MDLVKAKEILEVIEQLDSNSKESILKALNLAEHVEKTAGEFYKTEVEKTKGNELEAFFTFMVKEEDMHLAKIQELKSQIKNGGEVTKIGFQQNAAPEIHSISAGQEEMTAILYALWREKKAQDFYEKAAARTEGNVRVFFEELAVFERGHVELLEEYVELMQNSNELIMG</sequence>
<dbReference type="SUPFAM" id="SSF47240">
    <property type="entry name" value="Ferritin-like"/>
    <property type="match status" value="1"/>
</dbReference>
<organism evidence="2 3">
    <name type="scientific">Candidatus Iainarchaeum sp</name>
    <dbReference type="NCBI Taxonomy" id="3101447"/>
    <lineage>
        <taxon>Archaea</taxon>
        <taxon>Candidatus Iainarchaeota</taxon>
        <taxon>Candidatus Iainarchaeia</taxon>
        <taxon>Candidatus Iainarchaeales</taxon>
        <taxon>Candidatus Iainarchaeaceae</taxon>
        <taxon>Candidatus Iainarchaeum</taxon>
    </lineage>
</organism>